<dbReference type="EMBL" id="JALLAZ020000528">
    <property type="protein sequence ID" value="KAL3793077.1"/>
    <property type="molecule type" value="Genomic_DNA"/>
</dbReference>
<dbReference type="Proteomes" id="UP001530315">
    <property type="component" value="Unassembled WGS sequence"/>
</dbReference>
<evidence type="ECO:0000313" key="2">
    <source>
        <dbReference type="Proteomes" id="UP001530315"/>
    </source>
</evidence>
<keyword evidence="2" id="KW-1185">Reference proteome</keyword>
<accession>A0ABD3PYL2</accession>
<dbReference type="AlphaFoldDB" id="A0ABD3PYL2"/>
<gene>
    <name evidence="1" type="ORF">ACHAW5_002426</name>
</gene>
<reference evidence="1 2" key="1">
    <citation type="submission" date="2024-10" db="EMBL/GenBank/DDBJ databases">
        <title>Updated reference genomes for cyclostephanoid diatoms.</title>
        <authorList>
            <person name="Roberts W.R."/>
            <person name="Alverson A.J."/>
        </authorList>
    </citation>
    <scope>NUCLEOTIDE SEQUENCE [LARGE SCALE GENOMIC DNA]</scope>
    <source>
        <strain evidence="1 2">AJA276-08</strain>
    </source>
</reference>
<protein>
    <submittedName>
        <fullName evidence="1">Uncharacterized protein</fullName>
    </submittedName>
</protein>
<organism evidence="1 2">
    <name type="scientific">Stephanodiscus triporus</name>
    <dbReference type="NCBI Taxonomy" id="2934178"/>
    <lineage>
        <taxon>Eukaryota</taxon>
        <taxon>Sar</taxon>
        <taxon>Stramenopiles</taxon>
        <taxon>Ochrophyta</taxon>
        <taxon>Bacillariophyta</taxon>
        <taxon>Coscinodiscophyceae</taxon>
        <taxon>Thalassiosirophycidae</taxon>
        <taxon>Stephanodiscales</taxon>
        <taxon>Stephanodiscaceae</taxon>
        <taxon>Stephanodiscus</taxon>
    </lineage>
</organism>
<sequence>MNMNLLDDDASTLATVDLLSLASPDNGVRPTFLAKNAIDLEQISEETTNAALSSSSSSSRPLAALAVETSAVYQINFDVEHVGKNKPQSKRVAIWKYGVPRRSADGTATMVVAEHEAKLTWSTHSGKYTISVDGEEVSSAVAKGSVLEHRWKWSHKRSCVVEGDDDDNDDGDTVVAMRVIACRKPPIRSSKDFRCYEFIIGGRVFRELPVCDSEGSCGKDVGQEFWNEEVAYNDGKLMSILDVIEPGWRTGGFA</sequence>
<comment type="caution">
    <text evidence="1">The sequence shown here is derived from an EMBL/GenBank/DDBJ whole genome shotgun (WGS) entry which is preliminary data.</text>
</comment>
<proteinExistence type="predicted"/>
<name>A0ABD3PYL2_9STRA</name>
<evidence type="ECO:0000313" key="1">
    <source>
        <dbReference type="EMBL" id="KAL3793077.1"/>
    </source>
</evidence>